<evidence type="ECO:0000313" key="3">
    <source>
        <dbReference type="Proteomes" id="UP001206312"/>
    </source>
</evidence>
<keyword evidence="1" id="KW-0812">Transmembrane</keyword>
<dbReference type="Pfam" id="PF19578">
    <property type="entry name" value="DUF6090"/>
    <property type="match status" value="1"/>
</dbReference>
<keyword evidence="1" id="KW-1133">Transmembrane helix</keyword>
<proteinExistence type="predicted"/>
<name>A0ABT1AZ00_9FLAO</name>
<accession>A0ABT1AZ00</accession>
<organism evidence="2 3">
    <name type="scientific">Robiginitalea marina</name>
    <dbReference type="NCBI Taxonomy" id="2954105"/>
    <lineage>
        <taxon>Bacteria</taxon>
        <taxon>Pseudomonadati</taxon>
        <taxon>Bacteroidota</taxon>
        <taxon>Flavobacteriia</taxon>
        <taxon>Flavobacteriales</taxon>
        <taxon>Flavobacteriaceae</taxon>
        <taxon>Robiginitalea</taxon>
    </lineage>
</organism>
<feature type="transmembrane region" description="Helical" evidence="1">
    <location>
        <begin position="21"/>
        <end position="42"/>
    </location>
</feature>
<dbReference type="Proteomes" id="UP001206312">
    <property type="component" value="Unassembled WGS sequence"/>
</dbReference>
<reference evidence="2 3" key="1">
    <citation type="submission" date="2022-06" db="EMBL/GenBank/DDBJ databases">
        <authorList>
            <person name="Xuan X."/>
        </authorList>
    </citation>
    <scope>NUCLEOTIDE SEQUENCE [LARGE SCALE GENOMIC DNA]</scope>
    <source>
        <strain evidence="2 3">2V75</strain>
    </source>
</reference>
<dbReference type="InterPro" id="IPR045749">
    <property type="entry name" value="DUF6090"/>
</dbReference>
<protein>
    <submittedName>
        <fullName evidence="2">DUF6090 family protein</fullName>
    </submittedName>
</protein>
<evidence type="ECO:0000256" key="1">
    <source>
        <dbReference type="SAM" id="Phobius"/>
    </source>
</evidence>
<sequence length="253" mass="29456">MFTLMRRLRRNLLQNQSFGRYGLYALGEVLLIVMGILAALWIDNWNQERQEVKREQFYLSGLKEEFQASLSKLDTLMAVNRKSYQTAEDLLQRIPGASIGEEAVLSKMLIRALTYEIVYNPNNSLLKELINSGRLETLTHPMLRRHLTSWESFLESVRRQEENLRLQRQHTTDLLRGPEGSIRTIAVYSQVDPELRLNPDDPLYSNLDLLKSREFENNFLLFMLDAKNMETVHYAPLRREITTILGLIEAGLD</sequence>
<evidence type="ECO:0000313" key="2">
    <source>
        <dbReference type="EMBL" id="MCO5725269.1"/>
    </source>
</evidence>
<keyword evidence="3" id="KW-1185">Reference proteome</keyword>
<dbReference type="EMBL" id="JAMXIB010000007">
    <property type="protein sequence ID" value="MCO5725269.1"/>
    <property type="molecule type" value="Genomic_DNA"/>
</dbReference>
<dbReference type="RefSeq" id="WP_252741641.1">
    <property type="nucleotide sequence ID" value="NZ_JAMXIB010000007.1"/>
</dbReference>
<keyword evidence="1" id="KW-0472">Membrane</keyword>
<comment type="caution">
    <text evidence="2">The sequence shown here is derived from an EMBL/GenBank/DDBJ whole genome shotgun (WGS) entry which is preliminary data.</text>
</comment>
<gene>
    <name evidence="2" type="ORF">NG653_10410</name>
</gene>